<dbReference type="Proteomes" id="UP000320461">
    <property type="component" value="Unassembled WGS sequence"/>
</dbReference>
<name>A0A4Y3KNN9_9CELL</name>
<keyword evidence="1" id="KW-0547">Nucleotide-binding</keyword>
<protein>
    <recommendedName>
        <fullName evidence="3">Orc1-like AAA ATPase domain-containing protein</fullName>
    </recommendedName>
</protein>
<dbReference type="GO" id="GO:0005524">
    <property type="term" value="F:ATP binding"/>
    <property type="evidence" value="ECO:0007669"/>
    <property type="project" value="UniProtKB-KW"/>
</dbReference>
<reference evidence="4 5" key="1">
    <citation type="submission" date="2019-06" db="EMBL/GenBank/DDBJ databases">
        <title>Whole genome shotgun sequence of Cellulomonas gelida NBRC 3748.</title>
        <authorList>
            <person name="Hosoyama A."/>
            <person name="Uohara A."/>
            <person name="Ohji S."/>
            <person name="Ichikawa N."/>
        </authorList>
    </citation>
    <scope>NUCLEOTIDE SEQUENCE [LARGE SCALE GENOMIC DNA]</scope>
    <source>
        <strain evidence="4 5">NBRC 3748</strain>
    </source>
</reference>
<evidence type="ECO:0000256" key="1">
    <source>
        <dbReference type="ARBA" id="ARBA00022741"/>
    </source>
</evidence>
<evidence type="ECO:0000256" key="2">
    <source>
        <dbReference type="ARBA" id="ARBA00022840"/>
    </source>
</evidence>
<dbReference type="RefSeq" id="WP_141370367.1">
    <property type="nucleotide sequence ID" value="NZ_BJLQ01000016.1"/>
</dbReference>
<evidence type="ECO:0000313" key="4">
    <source>
        <dbReference type="EMBL" id="GEA84528.1"/>
    </source>
</evidence>
<dbReference type="EMBL" id="BJLQ01000016">
    <property type="protein sequence ID" value="GEA84528.1"/>
    <property type="molecule type" value="Genomic_DNA"/>
</dbReference>
<evidence type="ECO:0000259" key="3">
    <source>
        <dbReference type="Pfam" id="PF13191"/>
    </source>
</evidence>
<dbReference type="OrthoDB" id="3691954at2"/>
<dbReference type="GO" id="GO:0005737">
    <property type="term" value="C:cytoplasm"/>
    <property type="evidence" value="ECO:0007669"/>
    <property type="project" value="TreeGrafter"/>
</dbReference>
<feature type="domain" description="Orc1-like AAA ATPase" evidence="3">
    <location>
        <begin position="9"/>
        <end position="53"/>
    </location>
</feature>
<dbReference type="GO" id="GO:0004016">
    <property type="term" value="F:adenylate cyclase activity"/>
    <property type="evidence" value="ECO:0007669"/>
    <property type="project" value="TreeGrafter"/>
</dbReference>
<dbReference type="AlphaFoldDB" id="A0A4Y3KNN9"/>
<evidence type="ECO:0000313" key="5">
    <source>
        <dbReference type="Proteomes" id="UP000320461"/>
    </source>
</evidence>
<dbReference type="InterPro" id="IPR041664">
    <property type="entry name" value="AAA_16"/>
</dbReference>
<keyword evidence="2" id="KW-0067">ATP-binding</keyword>
<dbReference type="InterPro" id="IPR027417">
    <property type="entry name" value="P-loop_NTPase"/>
</dbReference>
<dbReference type="Pfam" id="PF13191">
    <property type="entry name" value="AAA_16"/>
    <property type="match status" value="1"/>
</dbReference>
<gene>
    <name evidence="4" type="ORF">CGE01nite_17790</name>
</gene>
<comment type="caution">
    <text evidence="4">The sequence shown here is derived from an EMBL/GenBank/DDBJ whole genome shotgun (WGS) entry which is preliminary data.</text>
</comment>
<accession>A0A4Y3KNN9</accession>
<proteinExistence type="predicted"/>
<organism evidence="4 5">
    <name type="scientific">Cellulomonas gelida</name>
    <dbReference type="NCBI Taxonomy" id="1712"/>
    <lineage>
        <taxon>Bacteria</taxon>
        <taxon>Bacillati</taxon>
        <taxon>Actinomycetota</taxon>
        <taxon>Actinomycetes</taxon>
        <taxon>Micrococcales</taxon>
        <taxon>Cellulomonadaceae</taxon>
        <taxon>Cellulomonas</taxon>
    </lineage>
</organism>
<dbReference type="PANTHER" id="PTHR16305">
    <property type="entry name" value="TESTICULAR SOLUBLE ADENYLYL CYCLASE"/>
    <property type="match status" value="1"/>
</dbReference>
<sequence length="328" mass="34158">MPAPGRAWPLVGRAAELDDLEAYLTEATDGPGGAVLLEGEAGVGRTSLVEALQSGAQLLGIRVCGGADALDELRRPCVDGSARLVVLEDVHSWDDDELAGLAAASGDGFPPRTLVVLTLRPVPHRPAVTHVVSRWTRAGARYLELRPLPTAAAVELAEAIVGASLGPSLRGAISTAGGNPRFVVDVVTTAHDAGALVAVEGGIDAVLPGWRGEVEEVVRSRVAYLGADVLALLSAASVLGVSFVVVDLAALVDRPVAEVWRTLRHALAAGVVQARGDRLVFRHDVVRAALYGGLLPADRRALHARAAWTLREAGAPQAVVATHLERAR</sequence>
<dbReference type="SUPFAM" id="SSF52540">
    <property type="entry name" value="P-loop containing nucleoside triphosphate hydrolases"/>
    <property type="match status" value="1"/>
</dbReference>
<dbReference type="PANTHER" id="PTHR16305:SF28">
    <property type="entry name" value="GUANYLATE CYCLASE DOMAIN-CONTAINING PROTEIN"/>
    <property type="match status" value="1"/>
</dbReference>
<keyword evidence="5" id="KW-1185">Reference proteome</keyword>